<evidence type="ECO:0000313" key="3">
    <source>
        <dbReference type="EMBL" id="GBG67265.1"/>
    </source>
</evidence>
<feature type="coiled-coil region" evidence="1">
    <location>
        <begin position="1"/>
        <end position="28"/>
    </location>
</feature>
<feature type="region of interest" description="Disordered" evidence="2">
    <location>
        <begin position="423"/>
        <end position="449"/>
    </location>
</feature>
<dbReference type="CDD" id="cd00303">
    <property type="entry name" value="retropepsin_like"/>
    <property type="match status" value="1"/>
</dbReference>
<comment type="caution">
    <text evidence="3">The sequence shown here is derived from an EMBL/GenBank/DDBJ whole genome shotgun (WGS) entry which is preliminary data.</text>
</comment>
<sequence>MEDLLGKVSRYQRRLKDLCNETQEWKANLPRVFLYESGPGSTSGRQGYLGVATVGSGPRSGMTYRPPTSHGRVPQAARTRDQSKAGTSQVPSQAPSQATPRREPQPERKKEVVEVPEEEEEDGDEEDERLRQEEYRRTELRARKRGVQEEAEPSQRDSVPKRKNLKGRFSRRLVPNVHLSTILPREVEWTEAGTRMDWKCVARGLVDLVVRDQKCVAMVDTDAEMNIIRERDAIMLGLEIDRLDHGILHDANCKAIFCGTTSNVIVEIGKVRARVCFFVMPDVDHPILMGRSFLCRTETLIFNRHDGAMILLISDLACGNYEVITCRNTGPGSGRNRPNLGSFTYEESENERRRLWEAPEDERGAEELSLSLTDVNKAMEVVATHDMADPEAIKALREQVLEGPQTGEVELIYRLPGGRGGPVMAQAQTTSRPFLGDGLSRAPKGGTRR</sequence>
<organism evidence="3 4">
    <name type="scientific">Chara braunii</name>
    <name type="common">Braun's stonewort</name>
    <dbReference type="NCBI Taxonomy" id="69332"/>
    <lineage>
        <taxon>Eukaryota</taxon>
        <taxon>Viridiplantae</taxon>
        <taxon>Streptophyta</taxon>
        <taxon>Charophyceae</taxon>
        <taxon>Charales</taxon>
        <taxon>Characeae</taxon>
        <taxon>Chara</taxon>
    </lineage>
</organism>
<keyword evidence="1" id="KW-0175">Coiled coil</keyword>
<evidence type="ECO:0000313" key="4">
    <source>
        <dbReference type="Proteomes" id="UP000265515"/>
    </source>
</evidence>
<dbReference type="InterPro" id="IPR021109">
    <property type="entry name" value="Peptidase_aspartic_dom_sf"/>
</dbReference>
<gene>
    <name evidence="3" type="ORF">CBR_g88554</name>
</gene>
<proteinExistence type="predicted"/>
<feature type="compositionally biased region" description="Basic and acidic residues" evidence="2">
    <location>
        <begin position="128"/>
        <end position="141"/>
    </location>
</feature>
<dbReference type="Gramene" id="GBG67265">
    <property type="protein sequence ID" value="GBG67265"/>
    <property type="gene ID" value="CBR_g88554"/>
</dbReference>
<feature type="compositionally biased region" description="Acidic residues" evidence="2">
    <location>
        <begin position="114"/>
        <end position="127"/>
    </location>
</feature>
<dbReference type="Pfam" id="PF13975">
    <property type="entry name" value="gag-asp_proteas"/>
    <property type="match status" value="1"/>
</dbReference>
<dbReference type="Gene3D" id="2.40.70.10">
    <property type="entry name" value="Acid Proteases"/>
    <property type="match status" value="1"/>
</dbReference>
<feature type="region of interest" description="Disordered" evidence="2">
    <location>
        <begin position="39"/>
        <end position="167"/>
    </location>
</feature>
<accession>A0A388KB26</accession>
<dbReference type="Proteomes" id="UP000265515">
    <property type="component" value="Unassembled WGS sequence"/>
</dbReference>
<feature type="compositionally biased region" description="Polar residues" evidence="2">
    <location>
        <begin position="84"/>
        <end position="99"/>
    </location>
</feature>
<evidence type="ECO:0008006" key="5">
    <source>
        <dbReference type="Google" id="ProtNLM"/>
    </source>
</evidence>
<evidence type="ECO:0000256" key="2">
    <source>
        <dbReference type="SAM" id="MobiDB-lite"/>
    </source>
</evidence>
<reference evidence="3 4" key="1">
    <citation type="journal article" date="2018" name="Cell">
        <title>The Chara Genome: Secondary Complexity and Implications for Plant Terrestrialization.</title>
        <authorList>
            <person name="Nishiyama T."/>
            <person name="Sakayama H."/>
            <person name="Vries J.D."/>
            <person name="Buschmann H."/>
            <person name="Saint-Marcoux D."/>
            <person name="Ullrich K.K."/>
            <person name="Haas F.B."/>
            <person name="Vanderstraeten L."/>
            <person name="Becker D."/>
            <person name="Lang D."/>
            <person name="Vosolsobe S."/>
            <person name="Rombauts S."/>
            <person name="Wilhelmsson P.K.I."/>
            <person name="Janitza P."/>
            <person name="Kern R."/>
            <person name="Heyl A."/>
            <person name="Rumpler F."/>
            <person name="Villalobos L.I.A.C."/>
            <person name="Clay J.M."/>
            <person name="Skokan R."/>
            <person name="Toyoda A."/>
            <person name="Suzuki Y."/>
            <person name="Kagoshima H."/>
            <person name="Schijlen E."/>
            <person name="Tajeshwar N."/>
            <person name="Catarino B."/>
            <person name="Hetherington A.J."/>
            <person name="Saltykova A."/>
            <person name="Bonnot C."/>
            <person name="Breuninger H."/>
            <person name="Symeonidi A."/>
            <person name="Radhakrishnan G.V."/>
            <person name="Van Nieuwerburgh F."/>
            <person name="Deforce D."/>
            <person name="Chang C."/>
            <person name="Karol K.G."/>
            <person name="Hedrich R."/>
            <person name="Ulvskov P."/>
            <person name="Glockner G."/>
            <person name="Delwiche C.F."/>
            <person name="Petrasek J."/>
            <person name="Van de Peer Y."/>
            <person name="Friml J."/>
            <person name="Beilby M."/>
            <person name="Dolan L."/>
            <person name="Kohara Y."/>
            <person name="Sugano S."/>
            <person name="Fujiyama A."/>
            <person name="Delaux P.-M."/>
            <person name="Quint M."/>
            <person name="TheiBen G."/>
            <person name="Hagemann M."/>
            <person name="Harholt J."/>
            <person name="Dunand C."/>
            <person name="Zachgo S."/>
            <person name="Langdale J."/>
            <person name="Maumus F."/>
            <person name="Straeten D.V.D."/>
            <person name="Gould S.B."/>
            <person name="Rensing S.A."/>
        </authorList>
    </citation>
    <scope>NUCLEOTIDE SEQUENCE [LARGE SCALE GENOMIC DNA]</scope>
    <source>
        <strain evidence="3 4">S276</strain>
    </source>
</reference>
<dbReference type="AlphaFoldDB" id="A0A388KB26"/>
<dbReference type="EMBL" id="BFEA01000085">
    <property type="protein sequence ID" value="GBG67265.1"/>
    <property type="molecule type" value="Genomic_DNA"/>
</dbReference>
<protein>
    <recommendedName>
        <fullName evidence="5">Aspartic peptidase DDI1-type domain-containing protein</fullName>
    </recommendedName>
</protein>
<keyword evidence="4" id="KW-1185">Reference proteome</keyword>
<name>A0A388KB26_CHABU</name>
<evidence type="ECO:0000256" key="1">
    <source>
        <dbReference type="SAM" id="Coils"/>
    </source>
</evidence>
<feature type="compositionally biased region" description="Basic and acidic residues" evidence="2">
    <location>
        <begin position="100"/>
        <end position="113"/>
    </location>
</feature>
<dbReference type="SUPFAM" id="SSF50630">
    <property type="entry name" value="Acid proteases"/>
    <property type="match status" value="1"/>
</dbReference>